<dbReference type="GO" id="GO:0071949">
    <property type="term" value="F:FAD binding"/>
    <property type="evidence" value="ECO:0007669"/>
    <property type="project" value="TreeGrafter"/>
</dbReference>
<gene>
    <name evidence="7" type="primary">put1</name>
    <name evidence="7" type="ORF">SOMG_04091</name>
</gene>
<protein>
    <recommendedName>
        <fullName evidence="2 5">Proline dehydrogenase</fullName>
        <ecNumber evidence="2 5">1.5.5.2</ecNumber>
    </recommendedName>
</protein>
<comment type="similarity">
    <text evidence="1 5">Belongs to the proline oxidase family.</text>
</comment>
<organism evidence="7 8">
    <name type="scientific">Schizosaccharomyces osmophilus</name>
    <dbReference type="NCBI Taxonomy" id="2545709"/>
    <lineage>
        <taxon>Eukaryota</taxon>
        <taxon>Fungi</taxon>
        <taxon>Dikarya</taxon>
        <taxon>Ascomycota</taxon>
        <taxon>Taphrinomycotina</taxon>
        <taxon>Schizosaccharomycetes</taxon>
        <taxon>Schizosaccharomycetales</taxon>
        <taxon>Schizosaccharomycetaceae</taxon>
        <taxon>Schizosaccharomyces</taxon>
    </lineage>
</organism>
<keyword evidence="4 5" id="KW-0642">Proline metabolism</keyword>
<evidence type="ECO:0000256" key="4">
    <source>
        <dbReference type="ARBA" id="ARBA00023062"/>
    </source>
</evidence>
<dbReference type="GO" id="GO:0010133">
    <property type="term" value="P:L-proline catabolic process to L-glutamate"/>
    <property type="evidence" value="ECO:0007669"/>
    <property type="project" value="TreeGrafter"/>
</dbReference>
<proteinExistence type="inferred from homology"/>
<comment type="catalytic activity">
    <reaction evidence="5">
        <text>L-proline + a quinone = (S)-1-pyrroline-5-carboxylate + a quinol + H(+)</text>
        <dbReference type="Rhea" id="RHEA:23784"/>
        <dbReference type="ChEBI" id="CHEBI:15378"/>
        <dbReference type="ChEBI" id="CHEBI:17388"/>
        <dbReference type="ChEBI" id="CHEBI:24646"/>
        <dbReference type="ChEBI" id="CHEBI:60039"/>
        <dbReference type="ChEBI" id="CHEBI:132124"/>
        <dbReference type="EC" id="1.5.5.2"/>
    </reaction>
</comment>
<dbReference type="Gene3D" id="3.20.20.220">
    <property type="match status" value="1"/>
</dbReference>
<comment type="function">
    <text evidence="5">Converts proline to delta-1-pyrroline-5-carboxylate.</text>
</comment>
<dbReference type="Proteomes" id="UP001212411">
    <property type="component" value="Chromosome 3"/>
</dbReference>
<reference evidence="7 8" key="1">
    <citation type="journal article" date="2023" name="G3 (Bethesda)">
        <title>A high-quality reference genome for the fission yeast Schizosaccharomyces osmophilus.</title>
        <authorList>
            <person name="Jia G.S."/>
            <person name="Zhang W.C."/>
            <person name="Liang Y."/>
            <person name="Liu X.H."/>
            <person name="Rhind N."/>
            <person name="Pidoux A."/>
            <person name="Brysch-Herzberg M."/>
            <person name="Du L.L."/>
        </authorList>
    </citation>
    <scope>NUCLEOTIDE SEQUENCE [LARGE SCALE GENOMIC DNA]</scope>
    <source>
        <strain evidence="7 8">CBS 15793</strain>
    </source>
</reference>
<dbReference type="KEGG" id="som:SOMG_04091"/>
<evidence type="ECO:0000313" key="8">
    <source>
        <dbReference type="Proteomes" id="UP001212411"/>
    </source>
</evidence>
<keyword evidence="8" id="KW-1185">Reference proteome</keyword>
<dbReference type="EC" id="1.5.5.2" evidence="2 5"/>
<dbReference type="RefSeq" id="XP_056039265.1">
    <property type="nucleotide sequence ID" value="XM_056182878.1"/>
</dbReference>
<accession>A0AAE9WET2</accession>
<dbReference type="PANTHER" id="PTHR13914:SF0">
    <property type="entry name" value="PROLINE DEHYDROGENASE 1, MITOCHONDRIAL"/>
    <property type="match status" value="1"/>
</dbReference>
<dbReference type="AlphaFoldDB" id="A0AAE9WET2"/>
<dbReference type="InterPro" id="IPR002872">
    <property type="entry name" value="Proline_DH_dom"/>
</dbReference>
<dbReference type="EMBL" id="CP115613">
    <property type="protein sequence ID" value="WBW75022.1"/>
    <property type="molecule type" value="Genomic_DNA"/>
</dbReference>
<dbReference type="InterPro" id="IPR015659">
    <property type="entry name" value="Proline_oxidase"/>
</dbReference>
<evidence type="ECO:0000256" key="3">
    <source>
        <dbReference type="ARBA" id="ARBA00023002"/>
    </source>
</evidence>
<dbReference type="GeneID" id="80877567"/>
<comment type="cofactor">
    <cofactor evidence="5">
        <name>FAD</name>
        <dbReference type="ChEBI" id="CHEBI:57692"/>
    </cofactor>
</comment>
<name>A0AAE9WET2_9SCHI</name>
<evidence type="ECO:0000256" key="2">
    <source>
        <dbReference type="ARBA" id="ARBA00012695"/>
    </source>
</evidence>
<dbReference type="InterPro" id="IPR029041">
    <property type="entry name" value="FAD-linked_oxidoreductase-like"/>
</dbReference>
<evidence type="ECO:0000256" key="5">
    <source>
        <dbReference type="RuleBase" id="RU364054"/>
    </source>
</evidence>
<dbReference type="Pfam" id="PF01619">
    <property type="entry name" value="Pro_dh"/>
    <property type="match status" value="1"/>
</dbReference>
<keyword evidence="5" id="KW-0285">Flavoprotein</keyword>
<feature type="domain" description="Proline dehydrogenase" evidence="6">
    <location>
        <begin position="172"/>
        <end position="473"/>
    </location>
</feature>
<dbReference type="GO" id="GO:0005739">
    <property type="term" value="C:mitochondrion"/>
    <property type="evidence" value="ECO:0007669"/>
    <property type="project" value="TreeGrafter"/>
</dbReference>
<dbReference type="SUPFAM" id="SSF51730">
    <property type="entry name" value="FAD-linked oxidoreductase"/>
    <property type="match status" value="1"/>
</dbReference>
<dbReference type="PANTHER" id="PTHR13914">
    <property type="entry name" value="PROLINE OXIDASE"/>
    <property type="match status" value="1"/>
</dbReference>
<sequence length="494" mass="56054">MHFFRLRPGILRHGKLLMGLGAGAAISLNSMGLTNEPDASFFKKGFSKELSHRSLGDLARGLFVYEICSRGWLVKTSISAMTLCDTLHLSFLYAPFCRRTFYRHFCGGETPTALIQNMQSLQASGITPCLNSSREIDLPSDIDPRQFASTVNSVPQNINIPAPDVQQKMQNIAQEAFDSYLYSIDLASKIENSSCAIKLTPFINPLVLFRFNAILNNSANQPAANFSEVLNGSPSFSSYEQDELQRFWSFSEKLCEYAQQKGVLLFIDAEQTYFQDTIHSISLDLMKKFNQQEAIVHNTYQLYLKKTRGVLNEHMRQSALENWLMGAKIVRGAYINSEPRHLIHDKKEDTDRDYDAAMESLFLGASRAAPGNNKASLIPSKSRQGKWGIMIATHNKSSICKVLDLLEKKKINTSKTSLYLAQLLGMSDDITYALTAYPRSEVPEFHIAKYVSWGPIYQVLPYLVRRARENIGALERSTDERAYYRQEMRRRLHF</sequence>
<evidence type="ECO:0000256" key="1">
    <source>
        <dbReference type="ARBA" id="ARBA00005869"/>
    </source>
</evidence>
<evidence type="ECO:0000313" key="7">
    <source>
        <dbReference type="EMBL" id="WBW75022.1"/>
    </source>
</evidence>
<evidence type="ECO:0000259" key="6">
    <source>
        <dbReference type="Pfam" id="PF01619"/>
    </source>
</evidence>
<keyword evidence="3 5" id="KW-0560">Oxidoreductase</keyword>
<dbReference type="GO" id="GO:0004657">
    <property type="term" value="F:proline dehydrogenase activity"/>
    <property type="evidence" value="ECO:0007669"/>
    <property type="project" value="UniProtKB-EC"/>
</dbReference>
<keyword evidence="5" id="KW-0274">FAD</keyword>